<keyword evidence="3" id="KW-1185">Reference proteome</keyword>
<evidence type="ECO:0000313" key="2">
    <source>
        <dbReference type="EMBL" id="CAA0840413.1"/>
    </source>
</evidence>
<gene>
    <name evidence="2" type="ORF">SHERM_00494</name>
</gene>
<dbReference type="OrthoDB" id="911761at2759"/>
<dbReference type="PANTHER" id="PTHR45786">
    <property type="entry name" value="DNA BINDING PROTEIN-LIKE"/>
    <property type="match status" value="1"/>
</dbReference>
<comment type="caution">
    <text evidence="2">The sequence shown here is derived from an EMBL/GenBank/DDBJ whole genome shotgun (WGS) entry which is preliminary data.</text>
</comment>
<dbReference type="Proteomes" id="UP001153555">
    <property type="component" value="Unassembled WGS sequence"/>
</dbReference>
<sequence>GSERNNLDEDVFRGLKELLDHYNVLFKSFRMARETVNQHQQIEVKMRLIDRRNKDGRRYNLPSTYEVVALVVGDFDDAMGSRDIIVENRSRRLQLINELNASYLALHYPILFPYGEDGYREDIPFSCLKRITERLRKFISPLGFFKYRMHDRDCEISSIISARRLYQQFVVDAYTMVEGARLRYIRFNQKNLRTELYNMLSDDVLRGDTDLGSQGKRIILPSSFTGGARYMVQNYQDAMAFFRWTSYPDIFITFTCNPKWPEISRFLAEKNLNPEGGPDIICRIFKTKLDQLMRHVRRNKMFGDVKA</sequence>
<accession>A0A9N7NXM8</accession>
<evidence type="ECO:0000259" key="1">
    <source>
        <dbReference type="Pfam" id="PF14214"/>
    </source>
</evidence>
<feature type="domain" description="Helitron helicase-like" evidence="1">
    <location>
        <begin position="144"/>
        <end position="307"/>
    </location>
</feature>
<dbReference type="InterPro" id="IPR025476">
    <property type="entry name" value="Helitron_helicase-like"/>
</dbReference>
<protein>
    <recommendedName>
        <fullName evidence="1">Helitron helicase-like domain-containing protein</fullName>
    </recommendedName>
</protein>
<organism evidence="2 3">
    <name type="scientific">Striga hermonthica</name>
    <name type="common">Purple witchweed</name>
    <name type="synonym">Buchnera hermonthica</name>
    <dbReference type="NCBI Taxonomy" id="68872"/>
    <lineage>
        <taxon>Eukaryota</taxon>
        <taxon>Viridiplantae</taxon>
        <taxon>Streptophyta</taxon>
        <taxon>Embryophyta</taxon>
        <taxon>Tracheophyta</taxon>
        <taxon>Spermatophyta</taxon>
        <taxon>Magnoliopsida</taxon>
        <taxon>eudicotyledons</taxon>
        <taxon>Gunneridae</taxon>
        <taxon>Pentapetalae</taxon>
        <taxon>asterids</taxon>
        <taxon>lamiids</taxon>
        <taxon>Lamiales</taxon>
        <taxon>Orobanchaceae</taxon>
        <taxon>Buchnereae</taxon>
        <taxon>Striga</taxon>
    </lineage>
</organism>
<dbReference type="PANTHER" id="PTHR45786:SF66">
    <property type="entry name" value="HOOK MOTIF PROTEIN, PUTATIVE-RELATED"/>
    <property type="match status" value="1"/>
</dbReference>
<dbReference type="Pfam" id="PF14214">
    <property type="entry name" value="Helitron_like_N"/>
    <property type="match status" value="1"/>
</dbReference>
<evidence type="ECO:0000313" key="3">
    <source>
        <dbReference type="Proteomes" id="UP001153555"/>
    </source>
</evidence>
<dbReference type="AlphaFoldDB" id="A0A9N7NXM8"/>
<dbReference type="EMBL" id="CACSLK010032525">
    <property type="protein sequence ID" value="CAA0840413.1"/>
    <property type="molecule type" value="Genomic_DNA"/>
</dbReference>
<feature type="non-terminal residue" evidence="2">
    <location>
        <position position="1"/>
    </location>
</feature>
<name>A0A9N7NXM8_STRHE</name>
<proteinExistence type="predicted"/>
<feature type="non-terminal residue" evidence="2">
    <location>
        <position position="307"/>
    </location>
</feature>
<reference evidence="2" key="1">
    <citation type="submission" date="2019-12" db="EMBL/GenBank/DDBJ databases">
        <authorList>
            <person name="Scholes J."/>
        </authorList>
    </citation>
    <scope>NUCLEOTIDE SEQUENCE</scope>
</reference>